<dbReference type="EMBL" id="ABEU02000008">
    <property type="protein sequence ID" value="PNR49701.1"/>
    <property type="molecule type" value="Genomic_DNA"/>
</dbReference>
<evidence type="ECO:0000313" key="1">
    <source>
        <dbReference type="EMBL" id="PNR49701.1"/>
    </source>
</evidence>
<dbReference type="Gramene" id="Pp3c8_15710V3.1">
    <property type="protein sequence ID" value="Pp3c8_15710V3.1"/>
    <property type="gene ID" value="Pp3c8_15710"/>
</dbReference>
<dbReference type="Proteomes" id="UP000006727">
    <property type="component" value="Chromosome 8"/>
</dbReference>
<evidence type="ECO:0000313" key="2">
    <source>
        <dbReference type="EnsemblPlants" id="Pp3c8_15710V3.1"/>
    </source>
</evidence>
<accession>A0A2K1K7E1</accession>
<dbReference type="EnsemblPlants" id="Pp3c8_15710V3.1">
    <property type="protein sequence ID" value="Pp3c8_15710V3.1"/>
    <property type="gene ID" value="Pp3c8_15710"/>
</dbReference>
<reference evidence="2" key="3">
    <citation type="submission" date="2020-12" db="UniProtKB">
        <authorList>
            <consortium name="EnsemblPlants"/>
        </authorList>
    </citation>
    <scope>IDENTIFICATION</scope>
</reference>
<sequence length="77" mass="8542">MCNGLNSGVPLDLGAHGAYNYSWPKCFCSILCWGCAEADWEIEITDRGARSLLHWQGRIVIYASALYKPCLGVFESI</sequence>
<keyword evidence="3" id="KW-1185">Reference proteome</keyword>
<reference evidence="1 3" key="2">
    <citation type="journal article" date="2018" name="Plant J.">
        <title>The Physcomitrella patens chromosome-scale assembly reveals moss genome structure and evolution.</title>
        <authorList>
            <person name="Lang D."/>
            <person name="Ullrich K.K."/>
            <person name="Murat F."/>
            <person name="Fuchs J."/>
            <person name="Jenkins J."/>
            <person name="Haas F.B."/>
            <person name="Piednoel M."/>
            <person name="Gundlach H."/>
            <person name="Van Bel M."/>
            <person name="Meyberg R."/>
            <person name="Vives C."/>
            <person name="Morata J."/>
            <person name="Symeonidi A."/>
            <person name="Hiss M."/>
            <person name="Muchero W."/>
            <person name="Kamisugi Y."/>
            <person name="Saleh O."/>
            <person name="Blanc G."/>
            <person name="Decker E.L."/>
            <person name="van Gessel N."/>
            <person name="Grimwood J."/>
            <person name="Hayes R.D."/>
            <person name="Graham S.W."/>
            <person name="Gunter L.E."/>
            <person name="McDaniel S.F."/>
            <person name="Hoernstein S.N.W."/>
            <person name="Larsson A."/>
            <person name="Li F.W."/>
            <person name="Perroud P.F."/>
            <person name="Phillips J."/>
            <person name="Ranjan P."/>
            <person name="Rokshar D.S."/>
            <person name="Rothfels C.J."/>
            <person name="Schneider L."/>
            <person name="Shu S."/>
            <person name="Stevenson D.W."/>
            <person name="Thummler F."/>
            <person name="Tillich M."/>
            <person name="Villarreal Aguilar J.C."/>
            <person name="Widiez T."/>
            <person name="Wong G.K."/>
            <person name="Wymore A."/>
            <person name="Zhang Y."/>
            <person name="Zimmer A.D."/>
            <person name="Quatrano R.S."/>
            <person name="Mayer K.F.X."/>
            <person name="Goodstein D."/>
            <person name="Casacuberta J.M."/>
            <person name="Vandepoele K."/>
            <person name="Reski R."/>
            <person name="Cuming A.C."/>
            <person name="Tuskan G.A."/>
            <person name="Maumus F."/>
            <person name="Salse J."/>
            <person name="Schmutz J."/>
            <person name="Rensing S.A."/>
        </authorList>
    </citation>
    <scope>NUCLEOTIDE SEQUENCE [LARGE SCALE GENOMIC DNA]</scope>
    <source>
        <strain evidence="2 3">cv. Gransden 2004</strain>
    </source>
</reference>
<reference evidence="1 3" key="1">
    <citation type="journal article" date="2008" name="Science">
        <title>The Physcomitrella genome reveals evolutionary insights into the conquest of land by plants.</title>
        <authorList>
            <person name="Rensing S."/>
            <person name="Lang D."/>
            <person name="Zimmer A."/>
            <person name="Terry A."/>
            <person name="Salamov A."/>
            <person name="Shapiro H."/>
            <person name="Nishiyama T."/>
            <person name="Perroud P.-F."/>
            <person name="Lindquist E."/>
            <person name="Kamisugi Y."/>
            <person name="Tanahashi T."/>
            <person name="Sakakibara K."/>
            <person name="Fujita T."/>
            <person name="Oishi K."/>
            <person name="Shin-I T."/>
            <person name="Kuroki Y."/>
            <person name="Toyoda A."/>
            <person name="Suzuki Y."/>
            <person name="Hashimoto A."/>
            <person name="Yamaguchi K."/>
            <person name="Sugano A."/>
            <person name="Kohara Y."/>
            <person name="Fujiyama A."/>
            <person name="Anterola A."/>
            <person name="Aoki S."/>
            <person name="Ashton N."/>
            <person name="Barbazuk W.B."/>
            <person name="Barker E."/>
            <person name="Bennetzen J."/>
            <person name="Bezanilla M."/>
            <person name="Blankenship R."/>
            <person name="Cho S.H."/>
            <person name="Dutcher S."/>
            <person name="Estelle M."/>
            <person name="Fawcett J.A."/>
            <person name="Gundlach H."/>
            <person name="Hanada K."/>
            <person name="Heyl A."/>
            <person name="Hicks K.A."/>
            <person name="Hugh J."/>
            <person name="Lohr M."/>
            <person name="Mayer K."/>
            <person name="Melkozernov A."/>
            <person name="Murata T."/>
            <person name="Nelson D."/>
            <person name="Pils B."/>
            <person name="Prigge M."/>
            <person name="Reiss B."/>
            <person name="Renner T."/>
            <person name="Rombauts S."/>
            <person name="Rushton P."/>
            <person name="Sanderfoot A."/>
            <person name="Schween G."/>
            <person name="Shiu S.-H."/>
            <person name="Stueber K."/>
            <person name="Theodoulou F.L."/>
            <person name="Tu H."/>
            <person name="Van de Peer Y."/>
            <person name="Verrier P.J."/>
            <person name="Waters E."/>
            <person name="Wood A."/>
            <person name="Yang L."/>
            <person name="Cove D."/>
            <person name="Cuming A."/>
            <person name="Hasebe M."/>
            <person name="Lucas S."/>
            <person name="Mishler D.B."/>
            <person name="Reski R."/>
            <person name="Grigoriev I."/>
            <person name="Quatrano R.S."/>
            <person name="Boore J.L."/>
        </authorList>
    </citation>
    <scope>NUCLEOTIDE SEQUENCE [LARGE SCALE GENOMIC DNA]</scope>
    <source>
        <strain evidence="2 3">cv. Gransden 2004</strain>
    </source>
</reference>
<proteinExistence type="predicted"/>
<name>A0A2K1K7E1_PHYPA</name>
<gene>
    <name evidence="1" type="ORF">PHYPA_011597</name>
</gene>
<organism evidence="1">
    <name type="scientific">Physcomitrium patens</name>
    <name type="common">Spreading-leaved earth moss</name>
    <name type="synonym">Physcomitrella patens</name>
    <dbReference type="NCBI Taxonomy" id="3218"/>
    <lineage>
        <taxon>Eukaryota</taxon>
        <taxon>Viridiplantae</taxon>
        <taxon>Streptophyta</taxon>
        <taxon>Embryophyta</taxon>
        <taxon>Bryophyta</taxon>
        <taxon>Bryophytina</taxon>
        <taxon>Bryopsida</taxon>
        <taxon>Funariidae</taxon>
        <taxon>Funariales</taxon>
        <taxon>Funariaceae</taxon>
        <taxon>Physcomitrium</taxon>
    </lineage>
</organism>
<evidence type="ECO:0000313" key="3">
    <source>
        <dbReference type="Proteomes" id="UP000006727"/>
    </source>
</evidence>
<dbReference type="AlphaFoldDB" id="A0A2K1K7E1"/>
<protein>
    <submittedName>
        <fullName evidence="1 2">Uncharacterized protein</fullName>
    </submittedName>
</protein>